<protein>
    <submittedName>
        <fullName evidence="1">Uncharacterized protein</fullName>
    </submittedName>
</protein>
<feature type="non-terminal residue" evidence="1">
    <location>
        <position position="1"/>
    </location>
</feature>
<sequence>SRRNINFKMKLDFPKDLQWTQHSLKKLRQYNLSVSRIKRVLRFPKRKEIGIAPDTIASMQPAGSKKRPYEIWVMYQQKVKSPGKITIISAWRYPGISPIHEPPPIPEEVWEILNKEKN</sequence>
<evidence type="ECO:0000313" key="2">
    <source>
        <dbReference type="Proteomes" id="UP000229481"/>
    </source>
</evidence>
<proteinExistence type="predicted"/>
<accession>A0A2M7QPY6</accession>
<reference evidence="2" key="1">
    <citation type="submission" date="2017-09" db="EMBL/GenBank/DDBJ databases">
        <title>Depth-based differentiation of microbial function through sediment-hosted aquifers and enrichment of novel symbionts in the deep terrestrial subsurface.</title>
        <authorList>
            <person name="Probst A.J."/>
            <person name="Ladd B."/>
            <person name="Jarett J.K."/>
            <person name="Geller-Mcgrath D.E."/>
            <person name="Sieber C.M.K."/>
            <person name="Emerson J.B."/>
            <person name="Anantharaman K."/>
            <person name="Thomas B.C."/>
            <person name="Malmstrom R."/>
            <person name="Stieglmeier M."/>
            <person name="Klingl A."/>
            <person name="Woyke T."/>
            <person name="Ryan C.M."/>
            <person name="Banfield J.F."/>
        </authorList>
    </citation>
    <scope>NUCLEOTIDE SEQUENCE [LARGE SCALE GENOMIC DNA]</scope>
</reference>
<gene>
    <name evidence="1" type="ORF">COY85_04345</name>
</gene>
<name>A0A2M7QPY6_9BACT</name>
<organism evidence="1 2">
    <name type="scientific">Candidatus Portnoybacteria bacterium CG_4_10_14_0_8_um_filter_40_50</name>
    <dbReference type="NCBI Taxonomy" id="1974800"/>
    <lineage>
        <taxon>Bacteria</taxon>
        <taxon>Candidatus Portnoyibacteriota</taxon>
    </lineage>
</organism>
<dbReference type="Proteomes" id="UP000229481">
    <property type="component" value="Unassembled WGS sequence"/>
</dbReference>
<comment type="caution">
    <text evidence="1">The sequence shown here is derived from an EMBL/GenBank/DDBJ whole genome shotgun (WGS) entry which is preliminary data.</text>
</comment>
<dbReference type="AlphaFoldDB" id="A0A2M7QPY6"/>
<dbReference type="EMBL" id="PFLK01000115">
    <property type="protein sequence ID" value="PIY74045.1"/>
    <property type="molecule type" value="Genomic_DNA"/>
</dbReference>
<evidence type="ECO:0000313" key="1">
    <source>
        <dbReference type="EMBL" id="PIY74045.1"/>
    </source>
</evidence>